<gene>
    <name evidence="1" type="ORF">JFL75_17950</name>
</gene>
<evidence type="ECO:0000313" key="2">
    <source>
        <dbReference type="Proteomes" id="UP000595917"/>
    </source>
</evidence>
<reference evidence="1" key="1">
    <citation type="submission" date="2021-01" db="EMBL/GenBank/DDBJ databases">
        <title>Description of Breznakiella homolactica.</title>
        <authorList>
            <person name="Song Y."/>
            <person name="Brune A."/>
        </authorList>
    </citation>
    <scope>NUCLEOTIDE SEQUENCE</scope>
    <source>
        <strain evidence="1">RmG30</strain>
    </source>
</reference>
<dbReference type="EMBL" id="CP067089">
    <property type="protein sequence ID" value="QQO08789.1"/>
    <property type="molecule type" value="Genomic_DNA"/>
</dbReference>
<evidence type="ECO:0000313" key="1">
    <source>
        <dbReference type="EMBL" id="QQO08789.1"/>
    </source>
</evidence>
<organism evidence="1 2">
    <name type="scientific">Breznakiella homolactica</name>
    <dbReference type="NCBI Taxonomy" id="2798577"/>
    <lineage>
        <taxon>Bacteria</taxon>
        <taxon>Pseudomonadati</taxon>
        <taxon>Spirochaetota</taxon>
        <taxon>Spirochaetia</taxon>
        <taxon>Spirochaetales</taxon>
        <taxon>Breznakiellaceae</taxon>
        <taxon>Breznakiella</taxon>
    </lineage>
</organism>
<accession>A0A7T7XLW1</accession>
<proteinExistence type="predicted"/>
<dbReference type="AlphaFoldDB" id="A0A7T7XLW1"/>
<dbReference type="KEGG" id="bhc:JFL75_17950"/>
<protein>
    <submittedName>
        <fullName evidence="1">Uncharacterized protein</fullName>
    </submittedName>
</protein>
<dbReference type="RefSeq" id="WP_215626095.1">
    <property type="nucleotide sequence ID" value="NZ_CP067089.2"/>
</dbReference>
<dbReference type="Proteomes" id="UP000595917">
    <property type="component" value="Chromosome"/>
</dbReference>
<name>A0A7T7XLW1_9SPIR</name>
<sequence length="123" mass="14052">MMTTTAKRQIMLNALRDEVYLETCFYEEDLEAEITACSDEGDVLLTLVLGISGTSPLYRLFPGERLGRIALSEGDKGYLFEKYFRKTVFEEILPALLAQAKRMPRPLGRKPVWMSEDAKTLRL</sequence>
<keyword evidence="2" id="KW-1185">Reference proteome</keyword>